<dbReference type="AlphaFoldDB" id="A0A814V409"/>
<evidence type="ECO:0000256" key="1">
    <source>
        <dbReference type="SAM" id="SignalP"/>
    </source>
</evidence>
<protein>
    <recommendedName>
        <fullName evidence="2">ChrR-like cupin domain-containing protein</fullName>
    </recommendedName>
</protein>
<evidence type="ECO:0000313" key="4">
    <source>
        <dbReference type="Proteomes" id="UP000663864"/>
    </source>
</evidence>
<dbReference type="InterPro" id="IPR014710">
    <property type="entry name" value="RmlC-like_jellyroll"/>
</dbReference>
<evidence type="ECO:0000313" key="3">
    <source>
        <dbReference type="EMBL" id="CAF1184949.1"/>
    </source>
</evidence>
<reference evidence="3" key="1">
    <citation type="submission" date="2021-02" db="EMBL/GenBank/DDBJ databases">
        <authorList>
            <person name="Nowell W R."/>
        </authorList>
    </citation>
    <scope>NUCLEOTIDE SEQUENCE</scope>
</reference>
<proteinExistence type="predicted"/>
<feature type="chain" id="PRO_5032693928" description="ChrR-like cupin domain-containing protein" evidence="1">
    <location>
        <begin position="19"/>
        <end position="195"/>
    </location>
</feature>
<dbReference type="Gene3D" id="2.60.120.10">
    <property type="entry name" value="Jelly Rolls"/>
    <property type="match status" value="1"/>
</dbReference>
<dbReference type="InterPro" id="IPR025979">
    <property type="entry name" value="ChrR-like_cupin_dom"/>
</dbReference>
<name>A0A814V409_9BILA</name>
<sequence>MKLLYILCFCLLIAVSDGTNYDFLLANGPTHISANNTYFFPYGDPKYDIKLKLLQVDPYTGLWINILRGGPGSQLGIHRHYDQVYGYTLKGAWGYREHPEWLSKPGDIVHETPGSVHTLYIHEDYGDSETLFFVWGALEFLDESGNTNYIEDWRSISQKYVDYCEKNNLPIIDITYPKEKAPDIEFKEKISKNEL</sequence>
<dbReference type="CDD" id="cd20302">
    <property type="entry name" value="cupin_DAD"/>
    <property type="match status" value="1"/>
</dbReference>
<keyword evidence="1" id="KW-0732">Signal</keyword>
<dbReference type="EMBL" id="CAJNOT010001339">
    <property type="protein sequence ID" value="CAF1184949.1"/>
    <property type="molecule type" value="Genomic_DNA"/>
</dbReference>
<feature type="signal peptide" evidence="1">
    <location>
        <begin position="1"/>
        <end position="18"/>
    </location>
</feature>
<organism evidence="3 4">
    <name type="scientific">Rotaria sordida</name>
    <dbReference type="NCBI Taxonomy" id="392033"/>
    <lineage>
        <taxon>Eukaryota</taxon>
        <taxon>Metazoa</taxon>
        <taxon>Spiralia</taxon>
        <taxon>Gnathifera</taxon>
        <taxon>Rotifera</taxon>
        <taxon>Eurotatoria</taxon>
        <taxon>Bdelloidea</taxon>
        <taxon>Philodinida</taxon>
        <taxon>Philodinidae</taxon>
        <taxon>Rotaria</taxon>
    </lineage>
</organism>
<dbReference type="InterPro" id="IPR011051">
    <property type="entry name" value="RmlC_Cupin_sf"/>
</dbReference>
<gene>
    <name evidence="3" type="ORF">ZHD862_LOCUS21969</name>
</gene>
<comment type="caution">
    <text evidence="3">The sequence shown here is derived from an EMBL/GenBank/DDBJ whole genome shotgun (WGS) entry which is preliminary data.</text>
</comment>
<dbReference type="Proteomes" id="UP000663864">
    <property type="component" value="Unassembled WGS sequence"/>
</dbReference>
<dbReference type="Pfam" id="PF12973">
    <property type="entry name" value="Cupin_7"/>
    <property type="match status" value="1"/>
</dbReference>
<evidence type="ECO:0000259" key="2">
    <source>
        <dbReference type="Pfam" id="PF12973"/>
    </source>
</evidence>
<accession>A0A814V409</accession>
<feature type="domain" description="ChrR-like cupin" evidence="2">
    <location>
        <begin position="44"/>
        <end position="124"/>
    </location>
</feature>
<dbReference type="SUPFAM" id="SSF51182">
    <property type="entry name" value="RmlC-like cupins"/>
    <property type="match status" value="1"/>
</dbReference>